<dbReference type="PROSITE" id="PS00455">
    <property type="entry name" value="AMP_BINDING"/>
    <property type="match status" value="1"/>
</dbReference>
<dbReference type="GO" id="GO:0070566">
    <property type="term" value="F:adenylyltransferase activity"/>
    <property type="evidence" value="ECO:0007669"/>
    <property type="project" value="TreeGrafter"/>
</dbReference>
<dbReference type="eggNOG" id="COG0318">
    <property type="taxonomic scope" value="Bacteria"/>
</dbReference>
<evidence type="ECO:0000259" key="6">
    <source>
        <dbReference type="Pfam" id="PF00501"/>
    </source>
</evidence>
<dbReference type="Gene3D" id="3.40.50.12780">
    <property type="entry name" value="N-terminal domain of ligase-like"/>
    <property type="match status" value="1"/>
</dbReference>
<dbReference type="AlphaFoldDB" id="A3IGN8"/>
<dbReference type="GO" id="GO:0005886">
    <property type="term" value="C:plasma membrane"/>
    <property type="evidence" value="ECO:0007669"/>
    <property type="project" value="TreeGrafter"/>
</dbReference>
<evidence type="ECO:0000259" key="7">
    <source>
        <dbReference type="Pfam" id="PF23024"/>
    </source>
</evidence>
<dbReference type="PANTHER" id="PTHR22754:SF32">
    <property type="entry name" value="DISCO-INTERACTING PROTEIN 2"/>
    <property type="match status" value="1"/>
</dbReference>
<dbReference type="GO" id="GO:0006633">
    <property type="term" value="P:fatty acid biosynthetic process"/>
    <property type="evidence" value="ECO:0007669"/>
    <property type="project" value="TreeGrafter"/>
</dbReference>
<accession>A3IGN8</accession>
<evidence type="ECO:0000256" key="3">
    <source>
        <dbReference type="ARBA" id="ARBA00022832"/>
    </source>
</evidence>
<dbReference type="InterPro" id="IPR020845">
    <property type="entry name" value="AMP-binding_CS"/>
</dbReference>
<name>A3IGN8_9CHRO</name>
<evidence type="ECO:0000313" key="8">
    <source>
        <dbReference type="EMBL" id="EAZ94130.1"/>
    </source>
</evidence>
<dbReference type="GO" id="GO:0071766">
    <property type="term" value="P:Actinobacterium-type cell wall biogenesis"/>
    <property type="evidence" value="ECO:0007669"/>
    <property type="project" value="UniProtKB-ARBA"/>
</dbReference>
<comment type="caution">
    <text evidence="8">The sequence shown here is derived from an EMBL/GenBank/DDBJ whole genome shotgun (WGS) entry which is preliminary data.</text>
</comment>
<keyword evidence="4" id="KW-0443">Lipid metabolism</keyword>
<keyword evidence="5" id="KW-1133">Transmembrane helix</keyword>
<dbReference type="Proteomes" id="UP000003781">
    <property type="component" value="Unassembled WGS sequence"/>
</dbReference>
<dbReference type="InterPro" id="IPR025110">
    <property type="entry name" value="AMP-bd_C"/>
</dbReference>
<keyword evidence="9" id="KW-1185">Reference proteome</keyword>
<comment type="similarity">
    <text evidence="1">Belongs to the ATP-dependent AMP-binding enzyme family.</text>
</comment>
<organism evidence="8 9">
    <name type="scientific">Crocosphaera chwakensis CCY0110</name>
    <dbReference type="NCBI Taxonomy" id="391612"/>
    <lineage>
        <taxon>Bacteria</taxon>
        <taxon>Bacillati</taxon>
        <taxon>Cyanobacteriota</taxon>
        <taxon>Cyanophyceae</taxon>
        <taxon>Oscillatoriophycideae</taxon>
        <taxon>Chroococcales</taxon>
        <taxon>Aphanothecaceae</taxon>
        <taxon>Crocosphaera</taxon>
        <taxon>Crocosphaera chwakensis</taxon>
    </lineage>
</organism>
<dbReference type="Gene3D" id="3.30.300.30">
    <property type="match status" value="1"/>
</dbReference>
<dbReference type="EMBL" id="AAXW01000001">
    <property type="protein sequence ID" value="EAZ94130.1"/>
    <property type="molecule type" value="Genomic_DNA"/>
</dbReference>
<dbReference type="InterPro" id="IPR042099">
    <property type="entry name" value="ANL_N_sf"/>
</dbReference>
<dbReference type="InterPro" id="IPR040097">
    <property type="entry name" value="FAAL/FAAC"/>
</dbReference>
<dbReference type="RefSeq" id="WP_008272468.1">
    <property type="nucleotide sequence ID" value="NZ_AAXW01000001.1"/>
</dbReference>
<dbReference type="FunFam" id="3.40.50.12780:FF:000013">
    <property type="entry name" value="Long-chain-fatty-acid--AMP ligase FadD32"/>
    <property type="match status" value="1"/>
</dbReference>
<keyword evidence="5" id="KW-0812">Transmembrane</keyword>
<reference evidence="8 9" key="1">
    <citation type="submission" date="2007-03" db="EMBL/GenBank/DDBJ databases">
        <authorList>
            <person name="Stal L."/>
            <person name="Ferriera S."/>
            <person name="Johnson J."/>
            <person name="Kravitz S."/>
            <person name="Beeson K."/>
            <person name="Sutton G."/>
            <person name="Rogers Y.-H."/>
            <person name="Friedman R."/>
            <person name="Frazier M."/>
            <person name="Venter J.C."/>
        </authorList>
    </citation>
    <scope>NUCLEOTIDE SEQUENCE [LARGE SCALE GENOMIC DNA]</scope>
    <source>
        <strain evidence="8 9">CCY0110</strain>
    </source>
</reference>
<keyword evidence="3" id="KW-0276">Fatty acid metabolism</keyword>
<evidence type="ECO:0000256" key="2">
    <source>
        <dbReference type="ARBA" id="ARBA00022598"/>
    </source>
</evidence>
<feature type="domain" description="AMP-dependent synthetase/ligase" evidence="6">
    <location>
        <begin position="30"/>
        <end position="425"/>
    </location>
</feature>
<dbReference type="Pfam" id="PF23024">
    <property type="entry name" value="AMP-dom_DIP2-like"/>
    <property type="match status" value="1"/>
</dbReference>
<dbReference type="Pfam" id="PF00501">
    <property type="entry name" value="AMP-binding"/>
    <property type="match status" value="1"/>
</dbReference>
<protein>
    <submittedName>
        <fullName evidence="8">Amino acid adenylation</fullName>
    </submittedName>
</protein>
<dbReference type="OrthoDB" id="428071at2"/>
<evidence type="ECO:0000313" key="9">
    <source>
        <dbReference type="Proteomes" id="UP000003781"/>
    </source>
</evidence>
<dbReference type="InterPro" id="IPR045851">
    <property type="entry name" value="AMP-bd_C_sf"/>
</dbReference>
<dbReference type="CDD" id="cd05931">
    <property type="entry name" value="FAAL"/>
    <property type="match status" value="1"/>
</dbReference>
<evidence type="ECO:0000256" key="4">
    <source>
        <dbReference type="ARBA" id="ARBA00023098"/>
    </source>
</evidence>
<proteinExistence type="inferred from homology"/>
<feature type="domain" description="AMP-binding enzyme C-terminal" evidence="7">
    <location>
        <begin position="469"/>
        <end position="582"/>
    </location>
</feature>
<keyword evidence="5" id="KW-0472">Membrane</keyword>
<keyword evidence="2" id="KW-0436">Ligase</keyword>
<feature type="transmembrane region" description="Helical" evidence="5">
    <location>
        <begin position="89"/>
        <end position="107"/>
    </location>
</feature>
<gene>
    <name evidence="8" type="ORF">CY0110_09657</name>
</gene>
<sequence length="595" mass="66418">MNFSSRSYSTPSKVKNLQPFPTLLDILAYQVQHQSEKTGYIFLEDGETESSRLTYQELETQAKAIAATLQSCTQIGDRALLLYHPGPEFLIGFFACLYAGVIAVPVYPSHSRHNLSRLASIISDAQVNIVLTTESLFNNLENHWIKQPAFNHLKWLTTETINRDLASQWIKSEISKDTIAFLQYTSGSTGNPKGVMVSHDNLLNNERLLEMALGHSDKTVVAGWLPLFHVIGLVGNIIQPLYLGVPSILMSPNAFIQKPIRWLEVISRYGVTTSGGPNFAYDFCVRKITPEQCSDINLKSWTVAFNGGELVRADTLEQFTEKFAPYGFRPQAFYPCYGMAETTLFVSGGLKTGLPVVHKVNSDALQQNVIELEQNDQVKTQKLVGCGQTFFDKIIIVDPETKTRCQPNQVGEIWIGGVSVAQGYWNDSELTKRTFDAYLADGKEGPFLRTGDLGFFQWGELYITGRIQDMIIMDGRYYYPQDIESTVETSHPALRIGANAAFSVATEEGEKLVIVQELKRTYLRHLDVNEVVTAMNEVVTKKHQLSTHSIVLLKTASIPKTPSGKIQRYACKEGFLDSTLNTVGVWTNNVITVGN</sequence>
<dbReference type="SUPFAM" id="SSF56801">
    <property type="entry name" value="Acetyl-CoA synthetase-like"/>
    <property type="match status" value="1"/>
</dbReference>
<dbReference type="GO" id="GO:0016874">
    <property type="term" value="F:ligase activity"/>
    <property type="evidence" value="ECO:0007669"/>
    <property type="project" value="UniProtKB-KW"/>
</dbReference>
<evidence type="ECO:0000256" key="1">
    <source>
        <dbReference type="ARBA" id="ARBA00006432"/>
    </source>
</evidence>
<dbReference type="InterPro" id="IPR000873">
    <property type="entry name" value="AMP-dep_synth/lig_dom"/>
</dbReference>
<dbReference type="PANTHER" id="PTHR22754">
    <property type="entry name" value="DISCO-INTERACTING PROTEIN 2 DIP2 -RELATED"/>
    <property type="match status" value="1"/>
</dbReference>
<evidence type="ECO:0000256" key="5">
    <source>
        <dbReference type="SAM" id="Phobius"/>
    </source>
</evidence>